<dbReference type="AlphaFoldDB" id="A0A149TQ13"/>
<protein>
    <submittedName>
        <fullName evidence="1">Uncharacterized protein</fullName>
    </submittedName>
</protein>
<reference evidence="1 2" key="1">
    <citation type="submission" date="2015-06" db="EMBL/GenBank/DDBJ databases">
        <title>Improved classification and identification of acetic acid bacteria using matrix-assisted laser desorption/ionization time-of-flight mass spectrometry; Gluconobacter nephelii and Gluconobacter uchimurae are later heterotypic synonyms of Gluconobacter japonicus and Gluconobacter oxydans, respectively.</title>
        <authorList>
            <person name="Li L."/>
            <person name="Cleenwerck I."/>
            <person name="De Vuyst L."/>
            <person name="Vandamme P."/>
        </authorList>
    </citation>
    <scope>NUCLEOTIDE SEQUENCE [LARGE SCALE GENOMIC DNA]</scope>
    <source>
        <strain evidence="1 2">LMG 1663</strain>
    </source>
</reference>
<evidence type="ECO:0000313" key="2">
    <source>
        <dbReference type="Proteomes" id="UP000075411"/>
    </source>
</evidence>
<comment type="caution">
    <text evidence="1">The sequence shown here is derived from an EMBL/GenBank/DDBJ whole genome shotgun (WGS) entry which is preliminary data.</text>
</comment>
<sequence length="75" mass="8740">MMMRTIHHRAVWSHRCSKKTIERGFPATSARELRHAYRLWSEGDNAFESRRMPGQFVKGKQDYGGIFQGEANSIQ</sequence>
<evidence type="ECO:0000313" key="1">
    <source>
        <dbReference type="EMBL" id="KXV55221.1"/>
    </source>
</evidence>
<gene>
    <name evidence="1" type="ORF">AD947_14875</name>
</gene>
<dbReference type="Proteomes" id="UP000075411">
    <property type="component" value="Unassembled WGS sequence"/>
</dbReference>
<dbReference type="PATRIC" id="fig|104102.12.peg.2400"/>
<organism evidence="1 2">
    <name type="scientific">Acetobacter tropicalis</name>
    <dbReference type="NCBI Taxonomy" id="104102"/>
    <lineage>
        <taxon>Bacteria</taxon>
        <taxon>Pseudomonadati</taxon>
        <taxon>Pseudomonadota</taxon>
        <taxon>Alphaproteobacteria</taxon>
        <taxon>Acetobacterales</taxon>
        <taxon>Acetobacteraceae</taxon>
        <taxon>Acetobacter</taxon>
    </lineage>
</organism>
<accession>A0A149TQ13</accession>
<dbReference type="EMBL" id="LHZT01000132">
    <property type="protein sequence ID" value="KXV55221.1"/>
    <property type="molecule type" value="Genomic_DNA"/>
</dbReference>
<name>A0A149TQ13_9PROT</name>
<proteinExistence type="predicted"/>